<name>A0A1J1ILJ0_9DIPT</name>
<keyword evidence="6 9" id="KW-0067">ATP-binding</keyword>
<dbReference type="SMART" id="SM01230">
    <property type="entry name" value="Gln-synt_C"/>
    <property type="match status" value="1"/>
</dbReference>
<dbReference type="GO" id="GO:0005524">
    <property type="term" value="F:ATP binding"/>
    <property type="evidence" value="ECO:0007669"/>
    <property type="project" value="UniProtKB-KW"/>
</dbReference>
<comment type="catalytic activity">
    <reaction evidence="9">
        <text>L-glutamate + NH4(+) + ATP = L-glutamine + ADP + phosphate + H(+)</text>
        <dbReference type="Rhea" id="RHEA:16169"/>
        <dbReference type="ChEBI" id="CHEBI:15378"/>
        <dbReference type="ChEBI" id="CHEBI:28938"/>
        <dbReference type="ChEBI" id="CHEBI:29985"/>
        <dbReference type="ChEBI" id="CHEBI:30616"/>
        <dbReference type="ChEBI" id="CHEBI:43474"/>
        <dbReference type="ChEBI" id="CHEBI:58359"/>
        <dbReference type="ChEBI" id="CHEBI:456216"/>
        <dbReference type="EC" id="6.3.1.2"/>
    </reaction>
</comment>
<dbReference type="InterPro" id="IPR008146">
    <property type="entry name" value="Gln_synth_cat_dom"/>
</dbReference>
<dbReference type="FunFam" id="3.10.20.70:FF:000004">
    <property type="entry name" value="Glutamine synthetase"/>
    <property type="match status" value="1"/>
</dbReference>
<dbReference type="InterPro" id="IPR027302">
    <property type="entry name" value="Gln_synth_N_conserv_site"/>
</dbReference>
<dbReference type="PROSITE" id="PS00180">
    <property type="entry name" value="GLNA_1"/>
    <property type="match status" value="1"/>
</dbReference>
<evidence type="ECO:0000256" key="2">
    <source>
        <dbReference type="ARBA" id="ARBA00011823"/>
    </source>
</evidence>
<evidence type="ECO:0000259" key="10">
    <source>
        <dbReference type="PROSITE" id="PS51986"/>
    </source>
</evidence>
<feature type="domain" description="GS beta-grasp" evidence="10">
    <location>
        <begin position="59"/>
        <end position="140"/>
    </location>
</feature>
<dbReference type="PANTHER" id="PTHR20852">
    <property type="entry name" value="GLUTAMINE SYNTHETASE"/>
    <property type="match status" value="1"/>
</dbReference>
<evidence type="ECO:0000256" key="8">
    <source>
        <dbReference type="RuleBase" id="RU000384"/>
    </source>
</evidence>
<keyword evidence="5 9" id="KW-0547">Nucleotide-binding</keyword>
<dbReference type="Gene3D" id="3.10.20.70">
    <property type="entry name" value="Glutamine synthetase, N-terminal domain"/>
    <property type="match status" value="1"/>
</dbReference>
<dbReference type="GO" id="GO:0005737">
    <property type="term" value="C:cytoplasm"/>
    <property type="evidence" value="ECO:0007669"/>
    <property type="project" value="TreeGrafter"/>
</dbReference>
<dbReference type="InterPro" id="IPR014746">
    <property type="entry name" value="Gln_synth/guanido_kin_cat_dom"/>
</dbReference>
<dbReference type="PANTHER" id="PTHR20852:SF44">
    <property type="entry name" value="GLUTAMINE SYNTHETASE 1, MITOCHONDRIAL"/>
    <property type="match status" value="1"/>
</dbReference>
<comment type="similarity">
    <text evidence="1 7 8">Belongs to the glutamine synthetase family.</text>
</comment>
<evidence type="ECO:0000256" key="1">
    <source>
        <dbReference type="ARBA" id="ARBA00009897"/>
    </source>
</evidence>
<keyword evidence="4 9" id="KW-0436">Ligase</keyword>
<dbReference type="GO" id="GO:0006542">
    <property type="term" value="P:glutamine biosynthetic process"/>
    <property type="evidence" value="ECO:0007669"/>
    <property type="project" value="InterPro"/>
</dbReference>
<evidence type="ECO:0000313" key="12">
    <source>
        <dbReference type="EMBL" id="CRL01091.1"/>
    </source>
</evidence>
<protein>
    <recommendedName>
        <fullName evidence="3 9">Glutamine synthetase</fullName>
        <ecNumber evidence="3 9">6.3.1.2</ecNumber>
    </recommendedName>
</protein>
<evidence type="ECO:0000256" key="5">
    <source>
        <dbReference type="ARBA" id="ARBA00022741"/>
    </source>
</evidence>
<dbReference type="InterPro" id="IPR027303">
    <property type="entry name" value="Gln_synth_gly_rich_site"/>
</dbReference>
<dbReference type="GO" id="GO:0004356">
    <property type="term" value="F:glutamine synthetase activity"/>
    <property type="evidence" value="ECO:0007669"/>
    <property type="project" value="UniProtKB-EC"/>
</dbReference>
<evidence type="ECO:0000256" key="3">
    <source>
        <dbReference type="ARBA" id="ARBA00012937"/>
    </source>
</evidence>
<dbReference type="SUPFAM" id="SSF55931">
    <property type="entry name" value="Glutamine synthetase/guanido kinase"/>
    <property type="match status" value="1"/>
</dbReference>
<dbReference type="Pfam" id="PF00120">
    <property type="entry name" value="Gln-synt_C"/>
    <property type="match status" value="1"/>
</dbReference>
<keyword evidence="13" id="KW-1185">Reference proteome</keyword>
<dbReference type="EMBL" id="CVRI01000055">
    <property type="protein sequence ID" value="CRL01091.1"/>
    <property type="molecule type" value="Genomic_DNA"/>
</dbReference>
<evidence type="ECO:0000256" key="9">
    <source>
        <dbReference type="RuleBase" id="RU004356"/>
    </source>
</evidence>
<evidence type="ECO:0000256" key="7">
    <source>
        <dbReference type="PROSITE-ProRule" id="PRU01330"/>
    </source>
</evidence>
<dbReference type="FunFam" id="3.30.590.10:FF:000004">
    <property type="entry name" value="Glutamine synthetase"/>
    <property type="match status" value="1"/>
</dbReference>
<dbReference type="Proteomes" id="UP000183832">
    <property type="component" value="Unassembled WGS sequence"/>
</dbReference>
<dbReference type="SUPFAM" id="SSF54368">
    <property type="entry name" value="Glutamine synthetase, N-terminal domain"/>
    <property type="match status" value="1"/>
</dbReference>
<dbReference type="InterPro" id="IPR008147">
    <property type="entry name" value="Gln_synt_N"/>
</dbReference>
<dbReference type="PROSITE" id="PS00181">
    <property type="entry name" value="GLNA_ATP"/>
    <property type="match status" value="1"/>
</dbReference>
<sequence length="397" mass="44069">MALRCLGVLISKEISAGMTRRISTTATRKMLHDSPNAQLNKQLLNRYTRLQQQIDPKYIQATYLWIDGTGENVRLKDRVLEKIPTRPEDLPHWQYDGSSTYQALGGNSDISLVPRAIYRDPFKAGENDIIVLCDTYKPDGTPCDSNHRAAMQAAYDQTKDEEPWFGIEQEYTFLDVDGRPLGWPANGFPGPQGPYYCAAGADKVVGRDVVEAHALACLYAGVQFAGTNAEVMPAQWEYQVGPSLGMKAADDLWVSRYILWRIAEEFGVVVTFDPKPVEGNWNGAGGHTNFSTNAMRKDGGISAIEQAIEKLSKQHLKHIKAYDPRGGKDNERRLLGALETSSIDKFSSGVADRSCSVRIPRGVANAKKGYLEDRRPSSNMDPYSVCNAILETTMLNK</sequence>
<comment type="subunit">
    <text evidence="2">Homooctamer.</text>
</comment>
<dbReference type="AlphaFoldDB" id="A0A1J1ILJ0"/>
<dbReference type="PROSITE" id="PS51986">
    <property type="entry name" value="GS_BETA_GRASP"/>
    <property type="match status" value="1"/>
</dbReference>
<evidence type="ECO:0000256" key="6">
    <source>
        <dbReference type="ARBA" id="ARBA00022840"/>
    </source>
</evidence>
<reference evidence="12 13" key="1">
    <citation type="submission" date="2015-04" db="EMBL/GenBank/DDBJ databases">
        <authorList>
            <person name="Syromyatnikov M.Y."/>
            <person name="Popov V.N."/>
        </authorList>
    </citation>
    <scope>NUCLEOTIDE SEQUENCE [LARGE SCALE GENOMIC DNA]</scope>
</reference>
<evidence type="ECO:0000256" key="4">
    <source>
        <dbReference type="ARBA" id="ARBA00022598"/>
    </source>
</evidence>
<feature type="domain" description="GS catalytic" evidence="11">
    <location>
        <begin position="147"/>
        <end position="397"/>
    </location>
</feature>
<dbReference type="STRING" id="568069.A0A1J1ILJ0"/>
<accession>A0A1J1ILJ0</accession>
<proteinExistence type="inferred from homology"/>
<dbReference type="OrthoDB" id="1936100at2759"/>
<evidence type="ECO:0000259" key="11">
    <source>
        <dbReference type="PROSITE" id="PS51987"/>
    </source>
</evidence>
<dbReference type="PROSITE" id="PS51987">
    <property type="entry name" value="GS_CATALYTIC"/>
    <property type="match status" value="1"/>
</dbReference>
<dbReference type="Gene3D" id="3.30.590.10">
    <property type="entry name" value="Glutamine synthetase/guanido kinase, catalytic domain"/>
    <property type="match status" value="2"/>
</dbReference>
<organism evidence="12 13">
    <name type="scientific">Clunio marinus</name>
    <dbReference type="NCBI Taxonomy" id="568069"/>
    <lineage>
        <taxon>Eukaryota</taxon>
        <taxon>Metazoa</taxon>
        <taxon>Ecdysozoa</taxon>
        <taxon>Arthropoda</taxon>
        <taxon>Hexapoda</taxon>
        <taxon>Insecta</taxon>
        <taxon>Pterygota</taxon>
        <taxon>Neoptera</taxon>
        <taxon>Endopterygota</taxon>
        <taxon>Diptera</taxon>
        <taxon>Nematocera</taxon>
        <taxon>Chironomoidea</taxon>
        <taxon>Chironomidae</taxon>
        <taxon>Clunio</taxon>
    </lineage>
</organism>
<dbReference type="EC" id="6.3.1.2" evidence="3 9"/>
<dbReference type="InterPro" id="IPR050292">
    <property type="entry name" value="Glutamine_Synthetase"/>
</dbReference>
<gene>
    <name evidence="12" type="ORF">CLUMA_CG014179</name>
</gene>
<evidence type="ECO:0000313" key="13">
    <source>
        <dbReference type="Proteomes" id="UP000183832"/>
    </source>
</evidence>
<dbReference type="InterPro" id="IPR036651">
    <property type="entry name" value="Gln_synt_N_sf"/>
</dbReference>